<dbReference type="FunFam" id="1.10.10.60:FF:000452">
    <property type="entry name" value="Chromatin complexes subunit BAP18"/>
    <property type="match status" value="1"/>
</dbReference>
<dbReference type="GO" id="GO:0016589">
    <property type="term" value="C:NURF complex"/>
    <property type="evidence" value="ECO:0007669"/>
    <property type="project" value="TreeGrafter"/>
</dbReference>
<feature type="region of interest" description="Disordered" evidence="2">
    <location>
        <begin position="141"/>
        <end position="162"/>
    </location>
</feature>
<protein>
    <recommendedName>
        <fullName evidence="5">Chromatin complexes subunit BAP18</fullName>
    </recommendedName>
</protein>
<dbReference type="PANTHER" id="PTHR21397:SF2">
    <property type="entry name" value="CHROMATIN COMPLEXES SUBUNIT BAP18"/>
    <property type="match status" value="1"/>
</dbReference>
<dbReference type="Proteomes" id="UP001153636">
    <property type="component" value="Chromosome 18"/>
</dbReference>
<evidence type="ECO:0000256" key="2">
    <source>
        <dbReference type="SAM" id="MobiDB-lite"/>
    </source>
</evidence>
<dbReference type="EMBL" id="OV651830">
    <property type="protein sequence ID" value="CAH1104948.1"/>
    <property type="molecule type" value="Genomic_DNA"/>
</dbReference>
<dbReference type="Pfam" id="PF13921">
    <property type="entry name" value="Myb_DNA-bind_6"/>
    <property type="match status" value="1"/>
</dbReference>
<evidence type="ECO:0008006" key="5">
    <source>
        <dbReference type="Google" id="ProtNLM"/>
    </source>
</evidence>
<name>A0A9P0CQX4_9CUCU</name>
<sequence>MSSASKVGEIFTAAGQAFNRLGDLTMQLHPNAESPTGKWTDEEIEMLRQVVKQFSDGLNQISDHIKRRTVSQIRTALKKKAFEDAGLPVRPVNQSAPPVSTLQQSLQGPMIKSEVTLNMLNAAESEVDVEGLHEEVKLEFDGGNEDVATKDPNAKPALPGVF</sequence>
<dbReference type="PANTHER" id="PTHR21397">
    <property type="entry name" value="CHROMATIN COMPLEXES SUBUNIT BAP18-RELATED"/>
    <property type="match status" value="1"/>
</dbReference>
<dbReference type="Gene3D" id="1.10.10.60">
    <property type="entry name" value="Homeodomain-like"/>
    <property type="match status" value="1"/>
</dbReference>
<gene>
    <name evidence="3" type="ORF">PSYICH_LOCUS5752</name>
</gene>
<evidence type="ECO:0000313" key="4">
    <source>
        <dbReference type="Proteomes" id="UP001153636"/>
    </source>
</evidence>
<dbReference type="InterPro" id="IPR001005">
    <property type="entry name" value="SANT/Myb"/>
</dbReference>
<evidence type="ECO:0000256" key="1">
    <source>
        <dbReference type="ARBA" id="ARBA00004123"/>
    </source>
</evidence>
<organism evidence="3 4">
    <name type="scientific">Psylliodes chrysocephalus</name>
    <dbReference type="NCBI Taxonomy" id="3402493"/>
    <lineage>
        <taxon>Eukaryota</taxon>
        <taxon>Metazoa</taxon>
        <taxon>Ecdysozoa</taxon>
        <taxon>Arthropoda</taxon>
        <taxon>Hexapoda</taxon>
        <taxon>Insecta</taxon>
        <taxon>Pterygota</taxon>
        <taxon>Neoptera</taxon>
        <taxon>Endopterygota</taxon>
        <taxon>Coleoptera</taxon>
        <taxon>Polyphaga</taxon>
        <taxon>Cucujiformia</taxon>
        <taxon>Chrysomeloidea</taxon>
        <taxon>Chrysomelidae</taxon>
        <taxon>Galerucinae</taxon>
        <taxon>Alticini</taxon>
        <taxon>Psylliodes</taxon>
    </lineage>
</organism>
<reference evidence="3" key="1">
    <citation type="submission" date="2022-01" db="EMBL/GenBank/DDBJ databases">
        <authorList>
            <person name="King R."/>
        </authorList>
    </citation>
    <scope>NUCLEOTIDE SEQUENCE</scope>
</reference>
<accession>A0A9P0CQX4</accession>
<dbReference type="OrthoDB" id="10021571at2759"/>
<comment type="subcellular location">
    <subcellularLocation>
        <location evidence="1">Nucleus</location>
    </subcellularLocation>
</comment>
<proteinExistence type="predicted"/>
<dbReference type="AlphaFoldDB" id="A0A9P0CQX4"/>
<dbReference type="SUPFAM" id="SSF46689">
    <property type="entry name" value="Homeodomain-like"/>
    <property type="match status" value="1"/>
</dbReference>
<dbReference type="InterPro" id="IPR009057">
    <property type="entry name" value="Homeodomain-like_sf"/>
</dbReference>
<keyword evidence="4" id="KW-1185">Reference proteome</keyword>
<dbReference type="GO" id="GO:0071339">
    <property type="term" value="C:MLL1 complex"/>
    <property type="evidence" value="ECO:0007669"/>
    <property type="project" value="TreeGrafter"/>
</dbReference>
<dbReference type="CDD" id="cd00167">
    <property type="entry name" value="SANT"/>
    <property type="match status" value="1"/>
</dbReference>
<evidence type="ECO:0000313" key="3">
    <source>
        <dbReference type="EMBL" id="CAH1104948.1"/>
    </source>
</evidence>